<dbReference type="EMBL" id="VSSQ01010157">
    <property type="protein sequence ID" value="MPM43576.1"/>
    <property type="molecule type" value="Genomic_DNA"/>
</dbReference>
<proteinExistence type="predicted"/>
<name>A0A644ZS44_9ZZZZ</name>
<comment type="caution">
    <text evidence="1">The sequence shown here is derived from an EMBL/GenBank/DDBJ whole genome shotgun (WGS) entry which is preliminary data.</text>
</comment>
<accession>A0A644ZS44</accession>
<reference evidence="1" key="1">
    <citation type="submission" date="2019-08" db="EMBL/GenBank/DDBJ databases">
        <authorList>
            <person name="Kucharzyk K."/>
            <person name="Murdoch R.W."/>
            <person name="Higgins S."/>
            <person name="Loffler F."/>
        </authorList>
    </citation>
    <scope>NUCLEOTIDE SEQUENCE</scope>
</reference>
<protein>
    <submittedName>
        <fullName evidence="1">Uncharacterized protein</fullName>
    </submittedName>
</protein>
<evidence type="ECO:0000313" key="1">
    <source>
        <dbReference type="EMBL" id="MPM43576.1"/>
    </source>
</evidence>
<gene>
    <name evidence="1" type="ORF">SDC9_90253</name>
</gene>
<organism evidence="1">
    <name type="scientific">bioreactor metagenome</name>
    <dbReference type="NCBI Taxonomy" id="1076179"/>
    <lineage>
        <taxon>unclassified sequences</taxon>
        <taxon>metagenomes</taxon>
        <taxon>ecological metagenomes</taxon>
    </lineage>
</organism>
<sequence length="311" mass="34000">MHGNREAEEFQKLGSADYLVRPEHHLGGDILDIGKQGLLAFKVPSPLVIIGKDGVYANVQRPTVRLDLVAQEVEQGGFTAAVGSYHPDFHPFGKGKGEILDDLLAIIALAKMFCFQYFLSQPAACTGETSLCFITNLVLACQQELNTIFSSTILAGTGFRPTLEPLKLPSENGVDSILFFLKTFKTLFPSFKVSGERTRMQEDRSAVHLQDCRADSIQKVAIVSYQNNGSPAVSQIVFQPFDGLDIKVVGRLIKKEEGGLAAQDAGKRYLLLHSSRKRIHALVFKAVEPKFAQEGSIVILEVPAVGGFHSL</sequence>
<dbReference type="AlphaFoldDB" id="A0A644ZS44"/>
<dbReference type="AntiFam" id="ANF00142">
    <property type="entry name" value="Shadow ORF (opposite yadG)"/>
</dbReference>